<dbReference type="AlphaFoldDB" id="A0A3L8P5P4"/>
<accession>A0A3L8P5P4</accession>
<name>A0A3L8P5P4_9ACTN</name>
<dbReference type="Proteomes" id="UP000281708">
    <property type="component" value="Unassembled WGS sequence"/>
</dbReference>
<evidence type="ECO:0000313" key="2">
    <source>
        <dbReference type="Proteomes" id="UP000281708"/>
    </source>
</evidence>
<comment type="caution">
    <text evidence="1">The sequence shown here is derived from an EMBL/GenBank/DDBJ whole genome shotgun (WGS) entry which is preliminary data.</text>
</comment>
<gene>
    <name evidence="1" type="ORF">D9V37_07390</name>
</gene>
<keyword evidence="2" id="KW-1185">Reference proteome</keyword>
<reference evidence="1 2" key="1">
    <citation type="submission" date="2018-10" db="EMBL/GenBank/DDBJ databases">
        <title>Marmoricola sp. 4Q3S-7 whole genome shotgun sequence.</title>
        <authorList>
            <person name="Li F."/>
        </authorList>
    </citation>
    <scope>NUCLEOTIDE SEQUENCE [LARGE SCALE GENOMIC DNA]</scope>
    <source>
        <strain evidence="1 2">4Q3S-7</strain>
    </source>
</reference>
<organism evidence="1 2">
    <name type="scientific">Nocardioides mangrovicus</name>
    <dbReference type="NCBI Taxonomy" id="2478913"/>
    <lineage>
        <taxon>Bacteria</taxon>
        <taxon>Bacillati</taxon>
        <taxon>Actinomycetota</taxon>
        <taxon>Actinomycetes</taxon>
        <taxon>Propionibacteriales</taxon>
        <taxon>Nocardioidaceae</taxon>
        <taxon>Nocardioides</taxon>
    </lineage>
</organism>
<protein>
    <submittedName>
        <fullName evidence="1">Uncharacterized protein</fullName>
    </submittedName>
</protein>
<dbReference type="EMBL" id="RDBE01000006">
    <property type="protein sequence ID" value="RLV49728.1"/>
    <property type="molecule type" value="Genomic_DNA"/>
</dbReference>
<proteinExistence type="predicted"/>
<sequence length="212" mass="23065">MLGVTDAEDVARRVRAVGIEVQAVTDYGWPGQIELALVDSVMSIRARYGTETSGVLGRVLRYRSVVERHPLDDLSEFSRLDPDWLQGLLGLQRSGGRLKSEVCLDVAGRLLDAGIAKASDVEVDSPAHKSAWTGTVGLGWVTWEYFTMLLGRTGVKADTMIIRFVSKAIGDGTLDPKRAHGAVIGAAELLGAQARDLDHAIWRQESGRAVRR</sequence>
<evidence type="ECO:0000313" key="1">
    <source>
        <dbReference type="EMBL" id="RLV49728.1"/>
    </source>
</evidence>